<keyword evidence="1" id="KW-0175">Coiled coil</keyword>
<dbReference type="AlphaFoldDB" id="A0A8H4R1V8"/>
<evidence type="ECO:0000313" key="6">
    <source>
        <dbReference type="Proteomes" id="UP000521872"/>
    </source>
</evidence>
<dbReference type="EMBL" id="JAACJL010000004">
    <property type="protein sequence ID" value="KAF4621844.1"/>
    <property type="molecule type" value="Genomic_DNA"/>
</dbReference>
<feature type="domain" description="DUF4139" evidence="3">
    <location>
        <begin position="206"/>
        <end position="591"/>
    </location>
</feature>
<dbReference type="InterPro" id="IPR025554">
    <property type="entry name" value="DUF4140"/>
</dbReference>
<comment type="caution">
    <text evidence="5">The sequence shown here is derived from an EMBL/GenBank/DDBJ whole genome shotgun (WGS) entry which is preliminary data.</text>
</comment>
<organism evidence="5 6">
    <name type="scientific">Agrocybe pediades</name>
    <dbReference type="NCBI Taxonomy" id="84607"/>
    <lineage>
        <taxon>Eukaryota</taxon>
        <taxon>Fungi</taxon>
        <taxon>Dikarya</taxon>
        <taxon>Basidiomycota</taxon>
        <taxon>Agaricomycotina</taxon>
        <taxon>Agaricomycetes</taxon>
        <taxon>Agaricomycetidae</taxon>
        <taxon>Agaricales</taxon>
        <taxon>Agaricineae</taxon>
        <taxon>Strophariaceae</taxon>
        <taxon>Agrocybe</taxon>
    </lineage>
</organism>
<evidence type="ECO:0000313" key="5">
    <source>
        <dbReference type="EMBL" id="KAF4621844.1"/>
    </source>
</evidence>
<evidence type="ECO:0000259" key="3">
    <source>
        <dbReference type="Pfam" id="PF13598"/>
    </source>
</evidence>
<feature type="coiled-coil region" evidence="1">
    <location>
        <begin position="136"/>
        <end position="177"/>
    </location>
</feature>
<dbReference type="PANTHER" id="PTHR31005:SF8">
    <property type="entry name" value="DUF4139 DOMAIN-CONTAINING PROTEIN"/>
    <property type="match status" value="1"/>
</dbReference>
<evidence type="ECO:0000259" key="4">
    <source>
        <dbReference type="Pfam" id="PF13600"/>
    </source>
</evidence>
<dbReference type="Pfam" id="PF13598">
    <property type="entry name" value="DUF4139"/>
    <property type="match status" value="1"/>
</dbReference>
<feature type="region of interest" description="Disordered" evidence="2">
    <location>
        <begin position="85"/>
        <end position="109"/>
    </location>
</feature>
<evidence type="ECO:0000256" key="2">
    <source>
        <dbReference type="SAM" id="MobiDB-lite"/>
    </source>
</evidence>
<evidence type="ECO:0000256" key="1">
    <source>
        <dbReference type="SAM" id="Coils"/>
    </source>
</evidence>
<keyword evidence="6" id="KW-1185">Reference proteome</keyword>
<dbReference type="Pfam" id="PF13600">
    <property type="entry name" value="DUF4140"/>
    <property type="match status" value="1"/>
</dbReference>
<reference evidence="5 6" key="1">
    <citation type="submission" date="2019-12" db="EMBL/GenBank/DDBJ databases">
        <authorList>
            <person name="Floudas D."/>
            <person name="Bentzer J."/>
            <person name="Ahren D."/>
            <person name="Johansson T."/>
            <person name="Persson P."/>
            <person name="Tunlid A."/>
        </authorList>
    </citation>
    <scope>NUCLEOTIDE SEQUENCE [LARGE SCALE GENOMIC DNA]</scope>
    <source>
        <strain evidence="5 6">CBS 102.39</strain>
    </source>
</reference>
<accession>A0A8H4R1V8</accession>
<gene>
    <name evidence="5" type="ORF">D9613_012109</name>
</gene>
<evidence type="ECO:0008006" key="7">
    <source>
        <dbReference type="Google" id="ProtNLM"/>
    </source>
</evidence>
<protein>
    <recommendedName>
        <fullName evidence="7">Mucoidy inhibitor A</fullName>
    </recommendedName>
</protein>
<dbReference type="InterPro" id="IPR011935">
    <property type="entry name" value="CHP02231"/>
</dbReference>
<proteinExistence type="predicted"/>
<feature type="domain" description="DUF4140" evidence="4">
    <location>
        <begin position="30"/>
        <end position="126"/>
    </location>
</feature>
<dbReference type="Proteomes" id="UP000521872">
    <property type="component" value="Unassembled WGS sequence"/>
</dbReference>
<dbReference type="PANTHER" id="PTHR31005">
    <property type="entry name" value="DUF4139 DOMAIN-CONTAINING PROTEIN"/>
    <property type="match status" value="1"/>
</dbReference>
<dbReference type="InterPro" id="IPR037291">
    <property type="entry name" value="DUF4139"/>
</dbReference>
<sequence>MSALPESAPPFEHSNLIQLDSVKDSKVTGVSVYAGRAEVTRLFKFNVKTGQNQVSVLGLPSVLDHDSLRVEGRGAATIHDVTISTIPPPRREENSPELSSLLARKKSNEKAHARATKALSSLETYMSSLKAETLDVSKLGDAVKNYEATANELDDKITTLEEEKLTIEKQIVEETERLHGPTGNEKLNVKVSIGVFAGFEGAVEIALIYAVNRASWSAAYDIRVDMQAEDKPVSLIYKASITQDTGEDWNDVPLTLETATPTVGIDVPTLLPWTLSTYKPMPKGMFSAKKSRGRVMSGVPMLASAAMPAGLPPAGFDSFGGYEDANSWNVEHRTLQVSSKGNLSATFAVPGLMNVPSDNVGHNVTIVKLELDADMSWVCVPKQDTRVRLKAKIKNASEYTFLAGPASVYVDGSFISKSDVPLVSPEESFDCPLGLDSSIRVTYHPLSKKVSKSGFYTKSKNHSFSQRISVHNTKPSTKGSQSISLKIVDQIPISENSEITVKLVQPGLTMPTADGVVGSTTNEGSGKTTPKYALPLTVSGGVSAMWDGADEVGQTDTDVESLGKEGRIAWICSVPPQGKVGVTLQWEVTAPVNMDVYGL</sequence>
<name>A0A8H4R1V8_9AGAR</name>
<dbReference type="NCBIfam" id="TIGR02231">
    <property type="entry name" value="mucoidy inhibitor MuiA family protein"/>
    <property type="match status" value="1"/>
</dbReference>